<comment type="subcellular location">
    <subcellularLocation>
        <location evidence="2">Membrane</location>
        <topology evidence="2">Single-pass type I membrane protein</topology>
    </subcellularLocation>
</comment>
<dbReference type="InterPro" id="IPR002870">
    <property type="entry name" value="Peptidase_M12B_N"/>
</dbReference>
<dbReference type="GO" id="GO:0046872">
    <property type="term" value="F:metal ion binding"/>
    <property type="evidence" value="ECO:0007669"/>
    <property type="project" value="UniProtKB-KW"/>
</dbReference>
<dbReference type="FunFam" id="4.10.70.10:FF:000001">
    <property type="entry name" value="Disintegrin and metalloproteinase domain-containing protein 22"/>
    <property type="match status" value="1"/>
</dbReference>
<dbReference type="Ensembl" id="ENSBIXT00000036975.1">
    <property type="protein sequence ID" value="ENSBIXP00000022028.1"/>
    <property type="gene ID" value="ENSBIXG00000006735.1"/>
</dbReference>
<evidence type="ECO:0000313" key="20">
    <source>
        <dbReference type="Proteomes" id="UP000314981"/>
    </source>
</evidence>
<feature type="region of interest" description="Disordered" evidence="13">
    <location>
        <begin position="706"/>
        <end position="738"/>
    </location>
</feature>
<keyword evidence="6 12" id="KW-0862">Zinc</keyword>
<comment type="caution">
    <text evidence="11">Lacks conserved residue(s) required for the propagation of feature annotation.</text>
</comment>
<dbReference type="SUPFAM" id="SSF55486">
    <property type="entry name" value="Metalloproteases ('zincins'), catalytic domain"/>
    <property type="match status" value="2"/>
</dbReference>
<evidence type="ECO:0000256" key="8">
    <source>
        <dbReference type="ARBA" id="ARBA00023136"/>
    </source>
</evidence>
<evidence type="ECO:0000256" key="10">
    <source>
        <dbReference type="PROSITE-ProRule" id="PRU00068"/>
    </source>
</evidence>
<reference evidence="19" key="3">
    <citation type="submission" date="2025-09" db="UniProtKB">
        <authorList>
            <consortium name="Ensembl"/>
        </authorList>
    </citation>
    <scope>IDENTIFICATION</scope>
</reference>
<dbReference type="Gene3D" id="4.10.70.10">
    <property type="entry name" value="Disintegrin domain"/>
    <property type="match status" value="2"/>
</dbReference>
<proteinExistence type="predicted"/>
<dbReference type="SUPFAM" id="SSF57552">
    <property type="entry name" value="Blood coagulation inhibitor (disintegrin)"/>
    <property type="match status" value="1"/>
</dbReference>
<dbReference type="CDD" id="cd04269">
    <property type="entry name" value="ZnMc_adamalysin_II_like"/>
    <property type="match status" value="2"/>
</dbReference>
<feature type="active site" evidence="12">
    <location>
        <position position="1128"/>
    </location>
</feature>
<feature type="compositionally biased region" description="Polar residues" evidence="13">
    <location>
        <begin position="722"/>
        <end position="732"/>
    </location>
</feature>
<keyword evidence="20" id="KW-1185">Reference proteome</keyword>
<keyword evidence="5" id="KW-0378">Hydrolase</keyword>
<evidence type="ECO:0000256" key="1">
    <source>
        <dbReference type="ARBA" id="ARBA00001947"/>
    </source>
</evidence>
<feature type="chain" id="PRO_5021391297" description="ADAM metallopeptidase domain 28" evidence="15">
    <location>
        <begin position="21"/>
        <end position="1240"/>
    </location>
</feature>
<keyword evidence="3 14" id="KW-0812">Transmembrane</keyword>
<dbReference type="Pfam" id="PF00200">
    <property type="entry name" value="Disintegrin"/>
    <property type="match status" value="1"/>
</dbReference>
<feature type="disulfide bond" evidence="11">
    <location>
        <begin position="631"/>
        <end position="641"/>
    </location>
</feature>
<feature type="disulfide bond" evidence="11">
    <location>
        <begin position="649"/>
        <end position="658"/>
    </location>
</feature>
<dbReference type="SMART" id="SM00608">
    <property type="entry name" value="ACR"/>
    <property type="match status" value="1"/>
</dbReference>
<dbReference type="Pfam" id="PF01562">
    <property type="entry name" value="Pep_M12B_propep"/>
    <property type="match status" value="2"/>
</dbReference>
<dbReference type="Pfam" id="PF01421">
    <property type="entry name" value="Reprolysin"/>
    <property type="match status" value="2"/>
</dbReference>
<dbReference type="FunFam" id="3.40.390.10:FF:000002">
    <property type="entry name" value="Disintegrin and metalloproteinase domain-containing protein 22"/>
    <property type="match status" value="2"/>
</dbReference>
<evidence type="ECO:0000256" key="13">
    <source>
        <dbReference type="SAM" id="MobiDB-lite"/>
    </source>
</evidence>
<keyword evidence="4 12" id="KW-0479">Metal-binding</keyword>
<dbReference type="InterPro" id="IPR006586">
    <property type="entry name" value="ADAM_Cys-rich"/>
</dbReference>
<keyword evidence="8 14" id="KW-0472">Membrane</keyword>
<feature type="disulfide bond" evidence="12">
    <location>
        <begin position="356"/>
        <end position="380"/>
    </location>
</feature>
<feature type="domain" description="Peptidase M12B" evidence="18">
    <location>
        <begin position="992"/>
        <end position="1187"/>
    </location>
</feature>
<reference evidence="19 20" key="1">
    <citation type="submission" date="2018-11" db="EMBL/GenBank/DDBJ databases">
        <title>Haplotype-resolved cattle genomes.</title>
        <authorList>
            <person name="Low W.Y."/>
            <person name="Tearle R."/>
            <person name="Bickhart D.M."/>
            <person name="Rosen B.D."/>
            <person name="Koren S."/>
            <person name="Rhie A."/>
            <person name="Hiendleder S."/>
            <person name="Phillippy A.M."/>
            <person name="Smith T.P.L."/>
            <person name="Williams J.L."/>
        </authorList>
    </citation>
    <scope>NUCLEOTIDE SEQUENCE [LARGE SCALE GENOMIC DNA]</scope>
</reference>
<evidence type="ECO:0000256" key="7">
    <source>
        <dbReference type="ARBA" id="ARBA00022989"/>
    </source>
</evidence>
<evidence type="ECO:0000256" key="12">
    <source>
        <dbReference type="PROSITE-ProRule" id="PRU00276"/>
    </source>
</evidence>
<evidence type="ECO:0000313" key="19">
    <source>
        <dbReference type="Ensembl" id="ENSBIXP00000022028.1"/>
    </source>
</evidence>
<dbReference type="PANTHER" id="PTHR11905:SF32">
    <property type="entry name" value="DISINTEGRIN AND METALLOPROTEINASE DOMAIN-CONTAINING PROTEIN 28"/>
    <property type="match status" value="1"/>
</dbReference>
<accession>A0A4W2D7V5</accession>
<feature type="active site" evidence="12">
    <location>
        <position position="342"/>
    </location>
</feature>
<feature type="transmembrane region" description="Helical" evidence="14">
    <location>
        <begin position="782"/>
        <end position="801"/>
    </location>
</feature>
<comment type="cofactor">
    <cofactor evidence="1">
        <name>Zn(2+)</name>
        <dbReference type="ChEBI" id="CHEBI:29105"/>
    </cofactor>
</comment>
<dbReference type="InterPro" id="IPR034027">
    <property type="entry name" value="Reprolysin_adamalysin"/>
</dbReference>
<feature type="disulfide bond" evidence="10">
    <location>
        <begin position="467"/>
        <end position="487"/>
    </location>
</feature>
<evidence type="ECO:0000256" key="14">
    <source>
        <dbReference type="SAM" id="Phobius"/>
    </source>
</evidence>
<feature type="disulfide bond" evidence="12">
    <location>
        <begin position="316"/>
        <end position="396"/>
    </location>
</feature>
<evidence type="ECO:0000256" key="2">
    <source>
        <dbReference type="ARBA" id="ARBA00004479"/>
    </source>
</evidence>
<feature type="signal peptide" evidence="15">
    <location>
        <begin position="1"/>
        <end position="20"/>
    </location>
</feature>
<dbReference type="InterPro" id="IPR000742">
    <property type="entry name" value="EGF"/>
</dbReference>
<dbReference type="InterPro" id="IPR018358">
    <property type="entry name" value="Disintegrin_CS"/>
</dbReference>
<feature type="disulfide bond" evidence="12">
    <location>
        <begin position="1144"/>
        <end position="1149"/>
    </location>
</feature>
<dbReference type="InterPro" id="IPR024079">
    <property type="entry name" value="MetalloPept_cat_dom_sf"/>
</dbReference>
<dbReference type="GO" id="GO:0006508">
    <property type="term" value="P:proteolysis"/>
    <property type="evidence" value="ECO:0007669"/>
    <property type="project" value="InterPro"/>
</dbReference>
<dbReference type="InterPro" id="IPR001762">
    <property type="entry name" value="Disintegrin_dom"/>
</dbReference>
<dbReference type="Gene3D" id="3.40.390.10">
    <property type="entry name" value="Collagenase (Catalytic Domain)"/>
    <property type="match status" value="2"/>
</dbReference>
<keyword evidence="11" id="KW-0245">EGF-like domain</keyword>
<dbReference type="InterPro" id="IPR001590">
    <property type="entry name" value="Peptidase_M12B"/>
</dbReference>
<evidence type="ECO:0000256" key="5">
    <source>
        <dbReference type="ARBA" id="ARBA00022801"/>
    </source>
</evidence>
<evidence type="ECO:0000256" key="4">
    <source>
        <dbReference type="ARBA" id="ARBA00022723"/>
    </source>
</evidence>
<feature type="domain" description="Disintegrin" evidence="17">
    <location>
        <begin position="1194"/>
        <end position="1235"/>
    </location>
</feature>
<feature type="binding site" evidence="12">
    <location>
        <position position="351"/>
    </location>
    <ligand>
        <name>Zn(2+)</name>
        <dbReference type="ChEBI" id="CHEBI:29105"/>
        <note>catalytic</note>
    </ligand>
</feature>
<dbReference type="PROSITE" id="PS50026">
    <property type="entry name" value="EGF_3"/>
    <property type="match status" value="1"/>
</dbReference>
<evidence type="ECO:0000256" key="6">
    <source>
        <dbReference type="ARBA" id="ARBA00022833"/>
    </source>
</evidence>
<dbReference type="Pfam" id="PF08516">
    <property type="entry name" value="ADAM_CR"/>
    <property type="match status" value="1"/>
</dbReference>
<evidence type="ECO:0000256" key="11">
    <source>
        <dbReference type="PROSITE-ProRule" id="PRU00076"/>
    </source>
</evidence>
<dbReference type="GO" id="GO:0004222">
    <property type="term" value="F:metalloendopeptidase activity"/>
    <property type="evidence" value="ECO:0007669"/>
    <property type="project" value="InterPro"/>
</dbReference>
<dbReference type="Proteomes" id="UP000314981">
    <property type="component" value="Chromosome 8"/>
</dbReference>
<name>A0A4W2D7V5_BOBOX</name>
<dbReference type="InterPro" id="IPR036436">
    <property type="entry name" value="Disintegrin_dom_sf"/>
</dbReference>
<evidence type="ECO:0000256" key="3">
    <source>
        <dbReference type="ARBA" id="ARBA00022692"/>
    </source>
</evidence>
<dbReference type="PANTHER" id="PTHR11905">
    <property type="entry name" value="ADAM A DISINTEGRIN AND METALLOPROTEASE DOMAIN"/>
    <property type="match status" value="1"/>
</dbReference>
<feature type="domain" description="Disintegrin" evidence="17">
    <location>
        <begin position="409"/>
        <end position="495"/>
    </location>
</feature>
<dbReference type="PRINTS" id="PR00289">
    <property type="entry name" value="DISINTEGRIN"/>
</dbReference>
<evidence type="ECO:0000256" key="9">
    <source>
        <dbReference type="ARBA" id="ARBA00023157"/>
    </source>
</evidence>
<feature type="binding site" evidence="12">
    <location>
        <position position="345"/>
    </location>
    <ligand>
        <name>Zn(2+)</name>
        <dbReference type="ChEBI" id="CHEBI:29105"/>
        <note>catalytic</note>
    </ligand>
</feature>
<feature type="binding site" evidence="12">
    <location>
        <position position="341"/>
    </location>
    <ligand>
        <name>Zn(2+)</name>
        <dbReference type="ChEBI" id="CHEBI:29105"/>
        <note>catalytic</note>
    </ligand>
</feature>
<dbReference type="PROSITE" id="PS50215">
    <property type="entry name" value="ADAM_MEPRO"/>
    <property type="match status" value="2"/>
</dbReference>
<evidence type="ECO:0000259" key="17">
    <source>
        <dbReference type="PROSITE" id="PS50214"/>
    </source>
</evidence>
<feature type="transmembrane region" description="Helical" evidence="14">
    <location>
        <begin position="664"/>
        <end position="688"/>
    </location>
</feature>
<evidence type="ECO:0000259" key="18">
    <source>
        <dbReference type="PROSITE" id="PS50215"/>
    </source>
</evidence>
<dbReference type="GO" id="GO:0005886">
    <property type="term" value="C:plasma membrane"/>
    <property type="evidence" value="ECO:0007669"/>
    <property type="project" value="TreeGrafter"/>
</dbReference>
<evidence type="ECO:0008006" key="21">
    <source>
        <dbReference type="Google" id="ProtNLM"/>
    </source>
</evidence>
<feature type="domain" description="EGF-like" evidence="16">
    <location>
        <begin position="627"/>
        <end position="659"/>
    </location>
</feature>
<keyword evidence="15" id="KW-0732">Signal</keyword>
<dbReference type="PROSITE" id="PS50214">
    <property type="entry name" value="DISINTEGRIN_2"/>
    <property type="match status" value="2"/>
</dbReference>
<feature type="disulfide bond" evidence="12">
    <location>
        <begin position="358"/>
        <end position="363"/>
    </location>
</feature>
<sequence length="1240" mass="139584">MWQQLLLMATLLLAPCPVNSIKELPGVQNYEVVYPKRLHPRHKREVKDPGQQENFETELKYEMTVNGKIAVLYLKKNKNLLAPGYTETYYNSSGKAVTTSPQIMDNCYYQGHIVNEKVSDASISTCRGLRGYFSQGDQKYFIEPLSLTNQDEQEHALFKHDPEEQKTKSSCGMNDTIWAPGIHLKALSSTSLATSKDQKFWEKKKYVEYYLVLDHGEFKRHNQDQEEIRKTVFEMVNYINMLYKKLNTYVALIGMEIWNDKDKIDISSNAKLTLENFSKWRTGVLLKRKHHDVAQLLTTVAFSGTTVGLAYISTMCSPDFSAGIIKDHSNNALQVAGTMAHEMGHNFGMFHDNYDCKCPSIECVMDGSLSINIPTDFSSCSRASFEKFFEDKLSNCLFNVPLPTDIISTPICGNQLVEMGEDCDCGTPEECTNICCDAKTCKMKENVQCALGECCEKCQLKKAGEVCRPAKDECDLPEMCDGKSTLCPSDRYQINGFPCQNGKGYCRMGTCPTLEKQCTDLWGPGAQVADKSCFRRNEDGSTYGYCRKVNNTHIPCKAKDATCGKLFCNGGSDYLPWKGRIVTILTCRLFDPEDSSEEIGMVINGTKCGDKKVCINAECVDMERTYKSANCSSKCKGHAVCDHELKCQCKEGWAPPDCSDSSTIFNFSIVVGVLLPVAVIFVMLAIVIRCRSSREKQKLVQRPLSTTDAGLHNQKRKPQMAKTVQPQELPTNPSFPPPLISTSVSSSFLRSRGKIKLDSEGGEIKLDNWSDHNFVLSRTSQLPAVVSMSLVLLSILCLIIQTQAITIRQTLESELYEVVHPKKLHILHKREIQNNQNEKHGKEERYEPELQYQMMLNGEEVILSLQKAEHLLGPDYTETYYSPGGEEITTRPQNMEHCYYKGHILNEKDSVASISTCDGLRGYFTHHNQRYMIKPLKSTGREEHAILRYNQEELNPANHTCGVRNVGRKQDLIRTSRSLRSPEIEEFLQGEKYIDLLLVLDNAFYKMYNENITVIRSFVFDVINLLNVIYNTIDIQVSLVGMEIWSNSDKIKVVPSTAVTFKNFLNWHYSNLGKMKTHDHAQLLSGVGFKTRMAGLATSNSLCSPSSVAVIEGKRKNSVSLVGVMSHELGHVLGMPDVPHNTKCPSGSCVMNKYLSSKFPKDFSTVSRSHFKKYMLSQKPRCLLQALVPKNMTKPVCGNQLLEVGEDCDCGSPEECTNPCCEAMTCMLKHEVDCGKETEQ</sequence>
<feature type="domain" description="Peptidase M12B" evidence="18">
    <location>
        <begin position="205"/>
        <end position="401"/>
    </location>
</feature>
<organism evidence="19 20">
    <name type="scientific">Bos indicus x Bos taurus</name>
    <name type="common">Hybrid cattle</name>
    <dbReference type="NCBI Taxonomy" id="30522"/>
    <lineage>
        <taxon>Eukaryota</taxon>
        <taxon>Metazoa</taxon>
        <taxon>Chordata</taxon>
        <taxon>Craniata</taxon>
        <taxon>Vertebrata</taxon>
        <taxon>Euteleostomi</taxon>
        <taxon>Mammalia</taxon>
        <taxon>Eutheria</taxon>
        <taxon>Laurasiatheria</taxon>
        <taxon>Artiodactyla</taxon>
        <taxon>Ruminantia</taxon>
        <taxon>Pecora</taxon>
        <taxon>Bovidae</taxon>
        <taxon>Bovinae</taxon>
        <taxon>Bos</taxon>
    </lineage>
</organism>
<dbReference type="PROSITE" id="PS00427">
    <property type="entry name" value="DISINTEGRIN_1"/>
    <property type="match status" value="1"/>
</dbReference>
<keyword evidence="9 11" id="KW-1015">Disulfide bond</keyword>
<reference evidence="19" key="2">
    <citation type="submission" date="2025-08" db="UniProtKB">
        <authorList>
            <consortium name="Ensembl"/>
        </authorList>
    </citation>
    <scope>IDENTIFICATION</scope>
</reference>
<dbReference type="STRING" id="30522.A0A4W2D7V5"/>
<keyword evidence="7 14" id="KW-1133">Transmembrane helix</keyword>
<dbReference type="SMART" id="SM00050">
    <property type="entry name" value="DISIN"/>
    <property type="match status" value="1"/>
</dbReference>
<protein>
    <recommendedName>
        <fullName evidence="21">ADAM metallopeptidase domain 28</fullName>
    </recommendedName>
</protein>
<dbReference type="AlphaFoldDB" id="A0A4W2D7V5"/>
<dbReference type="PROSITE" id="PS01186">
    <property type="entry name" value="EGF_2"/>
    <property type="match status" value="1"/>
</dbReference>
<evidence type="ECO:0000259" key="16">
    <source>
        <dbReference type="PROSITE" id="PS50026"/>
    </source>
</evidence>
<evidence type="ECO:0000256" key="15">
    <source>
        <dbReference type="SAM" id="SignalP"/>
    </source>
</evidence>